<dbReference type="SUPFAM" id="SSF53448">
    <property type="entry name" value="Nucleotide-diphospho-sugar transferases"/>
    <property type="match status" value="1"/>
</dbReference>
<dbReference type="InterPro" id="IPR050834">
    <property type="entry name" value="Glycosyltransf_2"/>
</dbReference>
<gene>
    <name evidence="2" type="ORF">C4886_07705</name>
</gene>
<dbReference type="Pfam" id="PF00535">
    <property type="entry name" value="Glycos_transf_2"/>
    <property type="match status" value="1"/>
</dbReference>
<evidence type="ECO:0000259" key="1">
    <source>
        <dbReference type="Pfam" id="PF00535"/>
    </source>
</evidence>
<accession>A0A367G1V1</accession>
<proteinExistence type="predicted"/>
<dbReference type="AlphaFoldDB" id="A0A367G1V1"/>
<name>A0A367G1V1_9FIRM</name>
<organism evidence="2 3">
    <name type="scientific">Blautia obeum</name>
    <dbReference type="NCBI Taxonomy" id="40520"/>
    <lineage>
        <taxon>Bacteria</taxon>
        <taxon>Bacillati</taxon>
        <taxon>Bacillota</taxon>
        <taxon>Clostridia</taxon>
        <taxon>Lachnospirales</taxon>
        <taxon>Lachnospiraceae</taxon>
        <taxon>Blautia</taxon>
    </lineage>
</organism>
<dbReference type="InterPro" id="IPR001173">
    <property type="entry name" value="Glyco_trans_2-like"/>
</dbReference>
<protein>
    <submittedName>
        <fullName evidence="2">Glycosyl transferase family 2</fullName>
    </submittedName>
</protein>
<dbReference type="EMBL" id="PSQG01000009">
    <property type="protein sequence ID" value="RCH44193.1"/>
    <property type="molecule type" value="Genomic_DNA"/>
</dbReference>
<dbReference type="GO" id="GO:0016740">
    <property type="term" value="F:transferase activity"/>
    <property type="evidence" value="ECO:0007669"/>
    <property type="project" value="UniProtKB-KW"/>
</dbReference>
<comment type="caution">
    <text evidence="2">The sequence shown here is derived from an EMBL/GenBank/DDBJ whole genome shotgun (WGS) entry which is preliminary data.</text>
</comment>
<dbReference type="PANTHER" id="PTHR43685">
    <property type="entry name" value="GLYCOSYLTRANSFERASE"/>
    <property type="match status" value="1"/>
</dbReference>
<reference evidence="2 3" key="1">
    <citation type="submission" date="2018-02" db="EMBL/GenBank/DDBJ databases">
        <title>Complete genome sequencing of Faecalibacterium prausnitzii strains isolated from the human gut.</title>
        <authorList>
            <person name="Fitzgerald B.C."/>
            <person name="Shkoporov A.N."/>
            <person name="Ross P.R."/>
            <person name="Hill C."/>
        </authorList>
    </citation>
    <scope>NUCLEOTIDE SEQUENCE [LARGE SCALE GENOMIC DNA]</scope>
    <source>
        <strain evidence="2 3">APC942/31-1</strain>
    </source>
</reference>
<dbReference type="InterPro" id="IPR029044">
    <property type="entry name" value="Nucleotide-diphossugar_trans"/>
</dbReference>
<feature type="domain" description="Glycosyltransferase 2-like" evidence="1">
    <location>
        <begin position="8"/>
        <end position="175"/>
    </location>
</feature>
<dbReference type="Proteomes" id="UP000253208">
    <property type="component" value="Unassembled WGS sequence"/>
</dbReference>
<dbReference type="Gene3D" id="3.90.550.10">
    <property type="entry name" value="Spore Coat Polysaccharide Biosynthesis Protein SpsA, Chain A"/>
    <property type="match status" value="1"/>
</dbReference>
<dbReference type="PANTHER" id="PTHR43685:SF13">
    <property type="entry name" value="O ANTIGEN BIOSYNTHESIS RHAMNOSYLTRANSFERASE RFBN"/>
    <property type="match status" value="1"/>
</dbReference>
<sequence length="309" mass="35812">MKTLKTDVIIPAYRPGEEFEKLLERLSAQKYPINKILVMNTEKKFWKETWEQEYPLVEVRHLTKEEFDHGGTRRQAAELSDAEILVFMTQDAMPADRELIGALVGALAENPQAGAAYARQLPKKDCRFLEKYTRSFNYPEQSCLKTEKDVQTYGIKTYFCSNVCAAYDHRIYDEIGGFPEHAIFNEDMIYAGWMVKKGYGVAYVSEARVYHSHNYTCMQQFHRNFDLGVSQAEHPEVFEGVPSEGEGIRLVKKSMAYLLKTGHIWLIPGLFLQSASKYAGYFLGKRYKKLPEKMIRSCTMNPEYWKKNK</sequence>
<dbReference type="CDD" id="cd00761">
    <property type="entry name" value="Glyco_tranf_GTA_type"/>
    <property type="match status" value="1"/>
</dbReference>
<evidence type="ECO:0000313" key="2">
    <source>
        <dbReference type="EMBL" id="RCH44193.1"/>
    </source>
</evidence>
<evidence type="ECO:0000313" key="3">
    <source>
        <dbReference type="Proteomes" id="UP000253208"/>
    </source>
</evidence>
<keyword evidence="2" id="KW-0808">Transferase</keyword>
<dbReference type="RefSeq" id="WP_022426971.1">
    <property type="nucleotide sequence ID" value="NZ_PSQG01000009.1"/>
</dbReference>
<dbReference type="GO" id="GO:0044010">
    <property type="term" value="P:single-species biofilm formation"/>
    <property type="evidence" value="ECO:0007669"/>
    <property type="project" value="TreeGrafter"/>
</dbReference>